<dbReference type="AlphaFoldDB" id="A0A1H5WTV9"/>
<dbReference type="Pfam" id="PF09932">
    <property type="entry name" value="DUF2164"/>
    <property type="match status" value="1"/>
</dbReference>
<dbReference type="EMBL" id="FNVG01000006">
    <property type="protein sequence ID" value="SEG02586.1"/>
    <property type="molecule type" value="Genomic_DNA"/>
</dbReference>
<reference evidence="2" key="1">
    <citation type="submission" date="2016-10" db="EMBL/GenBank/DDBJ databases">
        <authorList>
            <person name="Varghese N."/>
            <person name="Submissions S."/>
        </authorList>
    </citation>
    <scope>NUCLEOTIDE SEQUENCE [LARGE SCALE GENOMIC DNA]</scope>
    <source>
        <strain evidence="2">CGMCC 1.7062</strain>
    </source>
</reference>
<dbReference type="Proteomes" id="UP000236721">
    <property type="component" value="Unassembled WGS sequence"/>
</dbReference>
<organism evidence="1 2">
    <name type="scientific">Vibrio hangzhouensis</name>
    <dbReference type="NCBI Taxonomy" id="462991"/>
    <lineage>
        <taxon>Bacteria</taxon>
        <taxon>Pseudomonadati</taxon>
        <taxon>Pseudomonadota</taxon>
        <taxon>Gammaproteobacteria</taxon>
        <taxon>Vibrionales</taxon>
        <taxon>Vibrionaceae</taxon>
        <taxon>Vibrio</taxon>
    </lineage>
</organism>
<protein>
    <submittedName>
        <fullName evidence="1">Uncharacterized conserved protein, DUF2164 family</fullName>
    </submittedName>
</protein>
<accession>A0A1H5WTV9</accession>
<evidence type="ECO:0000313" key="2">
    <source>
        <dbReference type="Proteomes" id="UP000236721"/>
    </source>
</evidence>
<sequence length="86" mass="10115">MVTAGKVNNMLDKNKREQLISELQKYFMDELDYELGQFDGEFLLDFLSKKLAPAYYNKGLEDAKAVLERRLTDITEELYEIEMPDE</sequence>
<evidence type="ECO:0000313" key="1">
    <source>
        <dbReference type="EMBL" id="SEG02586.1"/>
    </source>
</evidence>
<proteinExistence type="predicted"/>
<name>A0A1H5WTV9_9VIBR</name>
<gene>
    <name evidence="1" type="ORF">SAMN04488244_10658</name>
</gene>
<dbReference type="InterPro" id="IPR018680">
    <property type="entry name" value="DUF2164"/>
</dbReference>
<keyword evidence="2" id="KW-1185">Reference proteome</keyword>